<feature type="active site" description="Proton donor" evidence="18">
    <location>
        <position position="355"/>
    </location>
</feature>
<evidence type="ECO:0000256" key="14">
    <source>
        <dbReference type="ARBA" id="ARBA00023180"/>
    </source>
</evidence>
<keyword evidence="8 19" id="KW-0106">Calcium</keyword>
<feature type="active site" evidence="18">
    <location>
        <position position="489"/>
    </location>
</feature>
<dbReference type="AlphaFoldDB" id="A0A830H6J6"/>
<dbReference type="Gene3D" id="1.50.10.10">
    <property type="match status" value="1"/>
</dbReference>
<protein>
    <recommendedName>
        <fullName evidence="21">alpha-1,2-Mannosidase</fullName>
        <ecNumber evidence="21">3.2.1.-</ecNumber>
    </recommendedName>
</protein>
<feature type="region of interest" description="Disordered" evidence="22">
    <location>
        <begin position="1"/>
        <end position="28"/>
    </location>
</feature>
<comment type="pathway">
    <text evidence="3">Protein modification; protein glycosylation.</text>
</comment>
<evidence type="ECO:0000256" key="11">
    <source>
        <dbReference type="ARBA" id="ARBA00023034"/>
    </source>
</evidence>
<comment type="catalytic activity">
    <reaction evidence="17">
        <text>N(4)-(alpha-D-Man-(1-&gt;2)-alpha-D-Man-(1-&gt;2)-alpha-D-Man-(1-&gt;3)-[alpha-D-Man-(1-&gt;2)-alpha-D-Man-(1-&gt;3)-[alpha-D-Man-(1-&gt;2)-alpha-D-Man-(1-&gt;6)]-alpha-D-Man-(1-&gt;6)]-beta-D-Man-(1-&gt;4)-beta-D-GlcNAc-(1-&gt;4)-beta-D-GlcNAc)-L-asparaginyl-[protein] (N-glucan mannose isomer 9A1,2,3B1,2,3) + 4 H2O = N(4)-(alpha-D-Man-(1-&gt;3)-[alpha-D-Man-(1-&gt;3)-[alpha-D-Man-(1-&gt;6)]-alpha-D-Man-(1-&gt;6)]-beta-D-Man-(1-&gt;4)-beta-D-GlcNAc-(1-&gt;4)-beta-D-GlcNAc)-L-asparaginyl-[protein] (N-glucan mannose isomer 5A1,2) + 4 beta-D-mannose</text>
        <dbReference type="Rhea" id="RHEA:56008"/>
        <dbReference type="Rhea" id="RHEA-COMP:14356"/>
        <dbReference type="Rhea" id="RHEA-COMP:14367"/>
        <dbReference type="ChEBI" id="CHEBI:15377"/>
        <dbReference type="ChEBI" id="CHEBI:28563"/>
        <dbReference type="ChEBI" id="CHEBI:59087"/>
        <dbReference type="ChEBI" id="CHEBI:139493"/>
        <dbReference type="EC" id="3.2.1.113"/>
    </reaction>
</comment>
<dbReference type="PRINTS" id="PR00747">
    <property type="entry name" value="GLYHDRLASE47"/>
</dbReference>
<evidence type="ECO:0000256" key="1">
    <source>
        <dbReference type="ARBA" id="ARBA00001913"/>
    </source>
</evidence>
<keyword evidence="10" id="KW-1133">Transmembrane helix</keyword>
<dbReference type="GO" id="GO:0005783">
    <property type="term" value="C:endoplasmic reticulum"/>
    <property type="evidence" value="ECO:0007669"/>
    <property type="project" value="TreeGrafter"/>
</dbReference>
<dbReference type="Proteomes" id="UP000660262">
    <property type="component" value="Unassembled WGS sequence"/>
</dbReference>
<evidence type="ECO:0000256" key="17">
    <source>
        <dbReference type="ARBA" id="ARBA00048605"/>
    </source>
</evidence>
<keyword evidence="9" id="KW-0735">Signal-anchor</keyword>
<dbReference type="InterPro" id="IPR001382">
    <property type="entry name" value="Glyco_hydro_47"/>
</dbReference>
<feature type="region of interest" description="Disordered" evidence="22">
    <location>
        <begin position="188"/>
        <end position="271"/>
    </location>
</feature>
<feature type="active site" description="Proton donor" evidence="18">
    <location>
        <position position="607"/>
    </location>
</feature>
<keyword evidence="13 20" id="KW-1015">Disulfide bond</keyword>
<evidence type="ECO:0000313" key="24">
    <source>
        <dbReference type="Proteomes" id="UP000660262"/>
    </source>
</evidence>
<evidence type="ECO:0000256" key="4">
    <source>
        <dbReference type="ARBA" id="ARBA00007658"/>
    </source>
</evidence>
<evidence type="ECO:0000256" key="21">
    <source>
        <dbReference type="RuleBase" id="RU361193"/>
    </source>
</evidence>
<keyword evidence="5" id="KW-0812">Transmembrane</keyword>
<evidence type="ECO:0000256" key="19">
    <source>
        <dbReference type="PIRSR" id="PIRSR601382-2"/>
    </source>
</evidence>
<comment type="subcellular location">
    <subcellularLocation>
        <location evidence="2">Golgi apparatus membrane</location>
        <topology evidence="2">Single-pass type II membrane protein</topology>
    </subcellularLocation>
</comment>
<evidence type="ECO:0000256" key="6">
    <source>
        <dbReference type="ARBA" id="ARBA00022723"/>
    </source>
</evidence>
<evidence type="ECO:0000256" key="10">
    <source>
        <dbReference type="ARBA" id="ARBA00022989"/>
    </source>
</evidence>
<dbReference type="InterPro" id="IPR036026">
    <property type="entry name" value="Seven-hairpin_glycosidases"/>
</dbReference>
<comment type="caution">
    <text evidence="23">The sequence shown here is derived from an EMBL/GenBank/DDBJ whole genome shotgun (WGS) entry which is preliminary data.</text>
</comment>
<dbReference type="GO" id="GO:0009100">
    <property type="term" value="P:glycoprotein metabolic process"/>
    <property type="evidence" value="ECO:0007669"/>
    <property type="project" value="UniProtKB-ARBA"/>
</dbReference>
<proteinExistence type="inferred from homology"/>
<keyword evidence="11" id="KW-0333">Golgi apparatus</keyword>
<feature type="region of interest" description="Disordered" evidence="22">
    <location>
        <begin position="71"/>
        <end position="101"/>
    </location>
</feature>
<dbReference type="OrthoDB" id="8118055at2759"/>
<reference evidence="23" key="1">
    <citation type="submission" date="2020-10" db="EMBL/GenBank/DDBJ databases">
        <title>Unveiling of a novel bifunctional photoreceptor, Dualchrome1, isolated from a cosmopolitan green alga.</title>
        <authorList>
            <person name="Suzuki S."/>
            <person name="Kawachi M."/>
        </authorList>
    </citation>
    <scope>NUCLEOTIDE SEQUENCE</scope>
    <source>
        <strain evidence="23">NIES 2893</strain>
    </source>
</reference>
<accession>A0A830H6J6</accession>
<evidence type="ECO:0000256" key="12">
    <source>
        <dbReference type="ARBA" id="ARBA00023136"/>
    </source>
</evidence>
<comment type="cofactor">
    <cofactor evidence="1 19">
        <name>Ca(2+)</name>
        <dbReference type="ChEBI" id="CHEBI:29108"/>
    </cofactor>
</comment>
<keyword evidence="6 19" id="KW-0479">Metal-binding</keyword>
<dbReference type="GO" id="GO:0004571">
    <property type="term" value="F:mannosyl-oligosaccharide 1,2-alpha-mannosidase activity"/>
    <property type="evidence" value="ECO:0007669"/>
    <property type="project" value="UniProtKB-EC"/>
</dbReference>
<dbReference type="InterPro" id="IPR012341">
    <property type="entry name" value="6hp_glycosidase-like_sf"/>
</dbReference>
<comment type="similarity">
    <text evidence="4 21">Belongs to the glycosyl hydrolase 47 family.</text>
</comment>
<name>A0A830H6J6_9CHLO</name>
<evidence type="ECO:0000313" key="23">
    <source>
        <dbReference type="EMBL" id="GHP02665.1"/>
    </source>
</evidence>
<dbReference type="GO" id="GO:0000139">
    <property type="term" value="C:Golgi membrane"/>
    <property type="evidence" value="ECO:0007669"/>
    <property type="project" value="UniProtKB-SubCell"/>
</dbReference>
<evidence type="ECO:0000256" key="22">
    <source>
        <dbReference type="SAM" id="MobiDB-lite"/>
    </source>
</evidence>
<evidence type="ECO:0000256" key="2">
    <source>
        <dbReference type="ARBA" id="ARBA00004323"/>
    </source>
</evidence>
<dbReference type="SUPFAM" id="SSF48225">
    <property type="entry name" value="Seven-hairpin glycosidases"/>
    <property type="match status" value="1"/>
</dbReference>
<gene>
    <name evidence="23" type="ORF">PPROV_000142100</name>
</gene>
<evidence type="ECO:0000256" key="9">
    <source>
        <dbReference type="ARBA" id="ARBA00022968"/>
    </source>
</evidence>
<organism evidence="23 24">
    <name type="scientific">Pycnococcus provasolii</name>
    <dbReference type="NCBI Taxonomy" id="41880"/>
    <lineage>
        <taxon>Eukaryota</taxon>
        <taxon>Viridiplantae</taxon>
        <taxon>Chlorophyta</taxon>
        <taxon>Pseudoscourfieldiophyceae</taxon>
        <taxon>Pseudoscourfieldiales</taxon>
        <taxon>Pycnococcaceae</taxon>
        <taxon>Pycnococcus</taxon>
    </lineage>
</organism>
<feature type="binding site" evidence="19">
    <location>
        <position position="715"/>
    </location>
    <ligand>
        <name>Ca(2+)</name>
        <dbReference type="ChEBI" id="CHEBI:29108"/>
    </ligand>
</feature>
<comment type="catalytic activity">
    <reaction evidence="16">
        <text>N(4)-(alpha-D-Man-(1-&gt;2)-alpha-D-Man-(1-&gt;2)-alpha-D-Man-(1-&gt;3)-[alpha-D-Man-(1-&gt;3)-[alpha-D-Man-(1-&gt;2)-alpha-D-Man-(1-&gt;6)]-alpha-D-Man-(1-&gt;6)]-beta-D-Man-(1-&gt;4)-beta-D-GlcNAc-(1-&gt;4)-beta-D-GlcNAc)-L-asparaginyl-[protein] (N-glucan mannose isomer 8A1,2,3B1,3) + 3 H2O = N(4)-(alpha-D-Man-(1-&gt;3)-[alpha-D-Man-(1-&gt;3)-[alpha-D-Man-(1-&gt;6)]-alpha-D-Man-(1-&gt;6)]-beta-D-Man-(1-&gt;4)-beta-D-GlcNAc-(1-&gt;4)-beta-D-GlcNAc)-L-asparaginyl-[protein] (N-glucan mannose isomer 5A1,2) + 3 beta-D-mannose</text>
        <dbReference type="Rhea" id="RHEA:56028"/>
        <dbReference type="Rhea" id="RHEA-COMP:14358"/>
        <dbReference type="Rhea" id="RHEA-COMP:14367"/>
        <dbReference type="ChEBI" id="CHEBI:15377"/>
        <dbReference type="ChEBI" id="CHEBI:28563"/>
        <dbReference type="ChEBI" id="CHEBI:59087"/>
        <dbReference type="ChEBI" id="CHEBI:60628"/>
        <dbReference type="EC" id="3.2.1.113"/>
    </reaction>
</comment>
<keyword evidence="14" id="KW-0325">Glycoprotein</keyword>
<dbReference type="FunFam" id="1.50.10.10:FF:000017">
    <property type="entry name" value="alpha-1,2-Mannosidase"/>
    <property type="match status" value="1"/>
</dbReference>
<dbReference type="PANTHER" id="PTHR11742">
    <property type="entry name" value="MANNOSYL-OLIGOSACCHARIDE ALPHA-1,2-MANNOSIDASE-RELATED"/>
    <property type="match status" value="1"/>
</dbReference>
<evidence type="ECO:0000256" key="16">
    <source>
        <dbReference type="ARBA" id="ARBA00047669"/>
    </source>
</evidence>
<sequence>MAAQPQSPARQHPTSHADSAIPAGWQRHVLGAGNNDAASRELGVTAAAAPPAAYDAVNNAFNDDLERGTWGARSASSRRRTAASRRPSALGGSSSRKRYASRTDANWPRWALLVIIMYAVYRFQSRSSNARQQTNANTQPPTKSSSLLAIALNAEEATDTQLADVTRDTLLMAKQVAKEAKELADVAARKNGADSGRPDSVSAATRATTLWRPPKKDPQLVQQLMKNPTPTTTRTPTPTTTRAPREWRSQPSQRRWSRDPRGEMPNDADAETRRQAVKDAMSHAWRGYETYAFGFDELMPLSRKGKNMFAGTGATIIDSLDTLWLMGLTKEFEKARDWVATSLKFDYAGDTSVFETTIRVLGGLMSAYDLAGDSMFLEKAADLADKMKAAFETPTGIPRNMINFKTGKARAPPWVRGQSVLAEFGTEQLEWIALSDRTGDPSYAELVRRSMSTVVDTAIQNSIGLVPLYIDPNTGKFGQPHISFGAMGDSFYEYLLKMFVQGGLDGSDRKFYEYWIITMDQMIDRLTRKTTPSGWWYVDEWRGHLMKKMDHLVCFVPGMLALSLITIPEGLDDALDSRRARYLEAAENIAEFCYRMYDRQPTGLAPEYVKIVDGQDFIPGVPVNLLRPETVESMMLLWRLTKKQRYRDWGWAIFMAFERHCRADVGYSGVKDVRRVPPQKDDTMQSFFLAETLKYLYLLFSPDDVVPLDEWVFNTEAHPIRIHRPDSRGQDDDRRRRQQA</sequence>
<dbReference type="Pfam" id="PF01532">
    <property type="entry name" value="Glyco_hydro_47"/>
    <property type="match status" value="1"/>
</dbReference>
<evidence type="ECO:0000256" key="3">
    <source>
        <dbReference type="ARBA" id="ARBA00004922"/>
    </source>
</evidence>
<evidence type="ECO:0000256" key="15">
    <source>
        <dbReference type="ARBA" id="ARBA00023295"/>
    </source>
</evidence>
<keyword evidence="24" id="KW-1185">Reference proteome</keyword>
<keyword evidence="7 21" id="KW-0378">Hydrolase</keyword>
<dbReference type="PANTHER" id="PTHR11742:SF6">
    <property type="entry name" value="MANNOSYL-OLIGOSACCHARIDE ALPHA-1,2-MANNOSIDASE IA-RELATED"/>
    <property type="match status" value="1"/>
</dbReference>
<evidence type="ECO:0000256" key="13">
    <source>
        <dbReference type="ARBA" id="ARBA00023157"/>
    </source>
</evidence>
<feature type="active site" evidence="18">
    <location>
        <position position="629"/>
    </location>
</feature>
<evidence type="ECO:0000256" key="20">
    <source>
        <dbReference type="PIRSR" id="PIRSR601382-3"/>
    </source>
</evidence>
<keyword evidence="15 21" id="KW-0326">Glycosidase</keyword>
<dbReference type="GO" id="GO:0005509">
    <property type="term" value="F:calcium ion binding"/>
    <property type="evidence" value="ECO:0007669"/>
    <property type="project" value="InterPro"/>
</dbReference>
<dbReference type="InterPro" id="IPR050749">
    <property type="entry name" value="Glycosyl_Hydrolase_47"/>
</dbReference>
<feature type="compositionally biased region" description="Basic and acidic residues" evidence="22">
    <location>
        <begin position="256"/>
        <end position="271"/>
    </location>
</feature>
<dbReference type="EC" id="3.2.1.-" evidence="21"/>
<evidence type="ECO:0000256" key="7">
    <source>
        <dbReference type="ARBA" id="ARBA00022801"/>
    </source>
</evidence>
<evidence type="ECO:0000256" key="5">
    <source>
        <dbReference type="ARBA" id="ARBA00022692"/>
    </source>
</evidence>
<evidence type="ECO:0000256" key="8">
    <source>
        <dbReference type="ARBA" id="ARBA00022837"/>
    </source>
</evidence>
<feature type="disulfide bond" evidence="20">
    <location>
        <begin position="554"/>
        <end position="593"/>
    </location>
</feature>
<feature type="compositionally biased region" description="Low complexity" evidence="22">
    <location>
        <begin position="228"/>
        <end position="242"/>
    </location>
</feature>
<keyword evidence="12" id="KW-0472">Membrane</keyword>
<feature type="compositionally biased region" description="Polar residues" evidence="22">
    <location>
        <begin position="1"/>
        <end position="17"/>
    </location>
</feature>
<dbReference type="GO" id="GO:0005975">
    <property type="term" value="P:carbohydrate metabolic process"/>
    <property type="evidence" value="ECO:0007669"/>
    <property type="project" value="InterPro"/>
</dbReference>
<dbReference type="EMBL" id="BNJQ01000003">
    <property type="protein sequence ID" value="GHP02665.1"/>
    <property type="molecule type" value="Genomic_DNA"/>
</dbReference>
<evidence type="ECO:0000256" key="18">
    <source>
        <dbReference type="PIRSR" id="PIRSR601382-1"/>
    </source>
</evidence>